<reference evidence="2 3" key="1">
    <citation type="submission" date="2017-07" db="EMBL/GenBank/DDBJ databases">
        <title>Tamlnaduibacter salinus (Mi-7) genome sequencing.</title>
        <authorList>
            <person name="Verma A."/>
            <person name="Krishnamurthi S."/>
        </authorList>
    </citation>
    <scope>NUCLEOTIDE SEQUENCE [LARGE SCALE GENOMIC DNA]</scope>
    <source>
        <strain evidence="2 3">Mi-7</strain>
    </source>
</reference>
<feature type="transmembrane region" description="Helical" evidence="1">
    <location>
        <begin position="16"/>
        <end position="35"/>
    </location>
</feature>
<keyword evidence="1" id="KW-0472">Membrane</keyword>
<accession>A0A2A2I309</accession>
<sequence>MSEGGAMTLLRKLGQIIWHLICVVILTAFLGLVSVHNDYYAGGSGDSDPLAMPLSIGIALAPLVLFVHALRWRKQHHRKDQSRL</sequence>
<dbReference type="EMBL" id="NMPM01000059">
    <property type="protein sequence ID" value="PAV25480.1"/>
    <property type="molecule type" value="Genomic_DNA"/>
</dbReference>
<dbReference type="Proteomes" id="UP000218332">
    <property type="component" value="Unassembled WGS sequence"/>
</dbReference>
<evidence type="ECO:0000313" key="2">
    <source>
        <dbReference type="EMBL" id="PAV25480.1"/>
    </source>
</evidence>
<protein>
    <submittedName>
        <fullName evidence="2">Uncharacterized protein</fullName>
    </submittedName>
</protein>
<keyword evidence="1" id="KW-1133">Transmembrane helix</keyword>
<dbReference type="AlphaFoldDB" id="A0A2A2I309"/>
<name>A0A2A2I309_9GAMM</name>
<dbReference type="RefSeq" id="WP_095611442.1">
    <property type="nucleotide sequence ID" value="NZ_NMPM01000059.1"/>
</dbReference>
<proteinExistence type="predicted"/>
<evidence type="ECO:0000313" key="3">
    <source>
        <dbReference type="Proteomes" id="UP000218332"/>
    </source>
</evidence>
<keyword evidence="3" id="KW-1185">Reference proteome</keyword>
<keyword evidence="1" id="KW-0812">Transmembrane</keyword>
<organism evidence="2 3">
    <name type="scientific">Tamilnaduibacter salinus</name>
    <dbReference type="NCBI Taxonomy" id="1484056"/>
    <lineage>
        <taxon>Bacteria</taxon>
        <taxon>Pseudomonadati</taxon>
        <taxon>Pseudomonadota</taxon>
        <taxon>Gammaproteobacteria</taxon>
        <taxon>Pseudomonadales</taxon>
        <taxon>Marinobacteraceae</taxon>
        <taxon>Tamilnaduibacter</taxon>
    </lineage>
</organism>
<feature type="transmembrane region" description="Helical" evidence="1">
    <location>
        <begin position="50"/>
        <end position="70"/>
    </location>
</feature>
<gene>
    <name evidence="2" type="ORF">CF392_10625</name>
</gene>
<comment type="caution">
    <text evidence="2">The sequence shown here is derived from an EMBL/GenBank/DDBJ whole genome shotgun (WGS) entry which is preliminary data.</text>
</comment>
<evidence type="ECO:0000256" key="1">
    <source>
        <dbReference type="SAM" id="Phobius"/>
    </source>
</evidence>